<feature type="transmembrane region" description="Helical" evidence="13">
    <location>
        <begin position="315"/>
        <end position="335"/>
    </location>
</feature>
<dbReference type="EMBL" id="QGKY02000094">
    <property type="protein sequence ID" value="KAF2603031.1"/>
    <property type="molecule type" value="Genomic_DNA"/>
</dbReference>
<dbReference type="GO" id="GO:0009705">
    <property type="term" value="C:plant-type vacuole membrane"/>
    <property type="evidence" value="ECO:0007669"/>
    <property type="project" value="TreeGrafter"/>
</dbReference>
<evidence type="ECO:0000259" key="14">
    <source>
        <dbReference type="Pfam" id="PF01699"/>
    </source>
</evidence>
<evidence type="ECO:0000256" key="1">
    <source>
        <dbReference type="ARBA" id="ARBA00004128"/>
    </source>
</evidence>
<dbReference type="NCBIfam" id="TIGR00846">
    <property type="entry name" value="caca2"/>
    <property type="match status" value="1"/>
</dbReference>
<dbReference type="GO" id="GO:0015369">
    <property type="term" value="F:calcium:proton antiporter activity"/>
    <property type="evidence" value="ECO:0007669"/>
    <property type="project" value="UniProtKB-ARBA"/>
</dbReference>
<keyword evidence="9 13" id="KW-1133">Transmembrane helix</keyword>
<comment type="subcellular location">
    <subcellularLocation>
        <location evidence="1">Vacuole membrane</location>
        <topology evidence="1">Multi-pass membrane protein</topology>
    </subcellularLocation>
</comment>
<comment type="caution">
    <text evidence="15">The sequence shown here is derived from an EMBL/GenBank/DDBJ whole genome shotgun (WGS) entry which is preliminary data.</text>
</comment>
<reference evidence="15" key="1">
    <citation type="submission" date="2019-12" db="EMBL/GenBank/DDBJ databases">
        <title>Genome sequencing and annotation of Brassica cretica.</title>
        <authorList>
            <person name="Studholme D.J."/>
            <person name="Sarris P.F."/>
        </authorList>
    </citation>
    <scope>NUCLEOTIDE SEQUENCE</scope>
    <source>
        <strain evidence="15">PFS-102/07</strain>
        <tissue evidence="15">Leaf</tissue>
    </source>
</reference>
<feature type="region of interest" description="Disordered" evidence="12">
    <location>
        <begin position="19"/>
        <end position="42"/>
    </location>
</feature>
<feature type="transmembrane region" description="Helical" evidence="13">
    <location>
        <begin position="222"/>
        <end position="249"/>
    </location>
</feature>
<evidence type="ECO:0000256" key="5">
    <source>
        <dbReference type="ARBA" id="ARBA00022554"/>
    </source>
</evidence>
<evidence type="ECO:0000256" key="4">
    <source>
        <dbReference type="ARBA" id="ARBA00022449"/>
    </source>
</evidence>
<evidence type="ECO:0000256" key="9">
    <source>
        <dbReference type="ARBA" id="ARBA00022989"/>
    </source>
</evidence>
<keyword evidence="11 13" id="KW-0472">Membrane</keyword>
<dbReference type="FunFam" id="1.20.1420.30:FF:000008">
    <property type="entry name" value="Vacuolar cation/proton exchanger"/>
    <property type="match status" value="1"/>
</dbReference>
<name>A0A8S9LAF7_BRACR</name>
<feature type="transmembrane region" description="Helical" evidence="13">
    <location>
        <begin position="103"/>
        <end position="122"/>
    </location>
</feature>
<evidence type="ECO:0000313" key="15">
    <source>
        <dbReference type="EMBL" id="KAF2603031.1"/>
    </source>
</evidence>
<evidence type="ECO:0000256" key="12">
    <source>
        <dbReference type="SAM" id="MobiDB-lite"/>
    </source>
</evidence>
<dbReference type="GO" id="GO:0006874">
    <property type="term" value="P:intracellular calcium ion homeostasis"/>
    <property type="evidence" value="ECO:0007669"/>
    <property type="project" value="TreeGrafter"/>
</dbReference>
<dbReference type="Gene3D" id="1.20.1420.30">
    <property type="entry name" value="NCX, central ion-binding region"/>
    <property type="match status" value="1"/>
</dbReference>
<evidence type="ECO:0000256" key="3">
    <source>
        <dbReference type="ARBA" id="ARBA00022448"/>
    </source>
</evidence>
<feature type="transmembrane region" description="Helical" evidence="13">
    <location>
        <begin position="70"/>
        <end position="91"/>
    </location>
</feature>
<dbReference type="Pfam" id="PF01699">
    <property type="entry name" value="Na_Ca_ex"/>
    <property type="match status" value="1"/>
</dbReference>
<organism evidence="15">
    <name type="scientific">Brassica cretica</name>
    <name type="common">Mustard</name>
    <dbReference type="NCBI Taxonomy" id="69181"/>
    <lineage>
        <taxon>Eukaryota</taxon>
        <taxon>Viridiplantae</taxon>
        <taxon>Streptophyta</taxon>
        <taxon>Embryophyta</taxon>
        <taxon>Tracheophyta</taxon>
        <taxon>Spermatophyta</taxon>
        <taxon>Magnoliopsida</taxon>
        <taxon>eudicotyledons</taxon>
        <taxon>Gunneridae</taxon>
        <taxon>Pentapetalae</taxon>
        <taxon>rosids</taxon>
        <taxon>malvids</taxon>
        <taxon>Brassicales</taxon>
        <taxon>Brassicaceae</taxon>
        <taxon>Brassiceae</taxon>
        <taxon>Brassica</taxon>
    </lineage>
</organism>
<evidence type="ECO:0000256" key="6">
    <source>
        <dbReference type="ARBA" id="ARBA00022568"/>
    </source>
</evidence>
<keyword evidence="3" id="KW-0813">Transport</keyword>
<dbReference type="AlphaFoldDB" id="A0A8S9LAF7"/>
<gene>
    <name evidence="15" type="ORF">F2Q70_00028549</name>
</gene>
<evidence type="ECO:0000256" key="13">
    <source>
        <dbReference type="SAM" id="Phobius"/>
    </source>
</evidence>
<dbReference type="InterPro" id="IPR004713">
    <property type="entry name" value="CaH_exchang"/>
</dbReference>
<evidence type="ECO:0000256" key="2">
    <source>
        <dbReference type="ARBA" id="ARBA00008248"/>
    </source>
</evidence>
<feature type="domain" description="Sodium/calcium exchanger membrane region" evidence="14">
    <location>
        <begin position="191"/>
        <end position="334"/>
    </location>
</feature>
<keyword evidence="7 13" id="KW-0812">Transmembrane</keyword>
<keyword evidence="5" id="KW-0926">Vacuole</keyword>
<evidence type="ECO:0000256" key="11">
    <source>
        <dbReference type="ARBA" id="ARBA00023136"/>
    </source>
</evidence>
<evidence type="ECO:0000256" key="7">
    <source>
        <dbReference type="ARBA" id="ARBA00022692"/>
    </source>
</evidence>
<accession>A0A8S9LAF7</accession>
<keyword evidence="6" id="KW-0109">Calcium transport</keyword>
<dbReference type="PANTHER" id="PTHR31503:SF43">
    <property type="entry name" value="VACUOLAR CATION_PROTON EXCHANGER 1"/>
    <property type="match status" value="1"/>
</dbReference>
<protein>
    <recommendedName>
        <fullName evidence="14">Sodium/calcium exchanger membrane region domain-containing protein</fullName>
    </recommendedName>
</protein>
<feature type="transmembrane region" description="Helical" evidence="13">
    <location>
        <begin position="142"/>
        <end position="160"/>
    </location>
</feature>
<feature type="transmembrane region" description="Helical" evidence="13">
    <location>
        <begin position="290"/>
        <end position="309"/>
    </location>
</feature>
<dbReference type="InterPro" id="IPR044880">
    <property type="entry name" value="NCX_ion-bd_dom_sf"/>
</dbReference>
<feature type="transmembrane region" description="Helical" evidence="13">
    <location>
        <begin position="255"/>
        <end position="283"/>
    </location>
</feature>
<comment type="similarity">
    <text evidence="2">Belongs to the Ca(2+):cation antiporter (CaCA) (TC 2.A.19) family. Cation/proton exchanger (CAX) subfamily.</text>
</comment>
<evidence type="ECO:0000256" key="8">
    <source>
        <dbReference type="ARBA" id="ARBA00022837"/>
    </source>
</evidence>
<keyword evidence="8" id="KW-0106">Calcium</keyword>
<dbReference type="InterPro" id="IPR004837">
    <property type="entry name" value="NaCa_Exmemb"/>
</dbReference>
<dbReference type="PANTHER" id="PTHR31503">
    <property type="entry name" value="VACUOLAR CALCIUM ION TRANSPORTER"/>
    <property type="match status" value="1"/>
</dbReference>
<proteinExistence type="inferred from homology"/>
<feature type="transmembrane region" description="Helical" evidence="13">
    <location>
        <begin position="186"/>
        <end position="210"/>
    </location>
</feature>
<sequence length="367" mass="39855">MAGIVQEQWSAAENGNATMTAKGSSRELRHGGRTAHSMSSSSLRKKSDLRVIQKVPYKGLKDFLSNLQEVILGTKLAILFPAIPAAIIGTYCGFSQKQADVNFFLLLMGLLCHLLPMLFGYVGNGETSADLIADMSLNLSRASSIVMLISYIAYLVFQLWTHRQLFDAQDQEDEFDDNVEEETAVIGFWSGFVWLVGMTLVIALLSEYVVATIEEASESWGLSVSFISIILLPIVGNAAEHAGAIIFAFKNKLDISLGVALGSATQIGLFVVPLTIIVAWILGINMDLNFNLLETGSLALSIIITAFTLQDGTSHYMKGLVLLLCYIIIAICFFVDKLPQKQPNAIHLGHQLMNNVAAAVGEGVFSS</sequence>
<evidence type="ECO:0000256" key="10">
    <source>
        <dbReference type="ARBA" id="ARBA00023065"/>
    </source>
</evidence>
<keyword evidence="4" id="KW-0050">Antiport</keyword>
<keyword evidence="10" id="KW-0406">Ion transport</keyword>